<evidence type="ECO:0000313" key="2">
    <source>
        <dbReference type="EMBL" id="SJL00636.1"/>
    </source>
</evidence>
<proteinExistence type="predicted"/>
<gene>
    <name evidence="2" type="ORF">ARMOST_03949</name>
</gene>
<accession>A0A284QVY6</accession>
<feature type="region of interest" description="Disordered" evidence="1">
    <location>
        <begin position="51"/>
        <end position="72"/>
    </location>
</feature>
<evidence type="ECO:0000256" key="1">
    <source>
        <dbReference type="SAM" id="MobiDB-lite"/>
    </source>
</evidence>
<dbReference type="EMBL" id="FUEG01000002">
    <property type="protein sequence ID" value="SJL00636.1"/>
    <property type="molecule type" value="Genomic_DNA"/>
</dbReference>
<feature type="compositionally biased region" description="Polar residues" evidence="1">
    <location>
        <begin position="60"/>
        <end position="72"/>
    </location>
</feature>
<evidence type="ECO:0000313" key="3">
    <source>
        <dbReference type="Proteomes" id="UP000219338"/>
    </source>
</evidence>
<dbReference type="Proteomes" id="UP000219338">
    <property type="component" value="Unassembled WGS sequence"/>
</dbReference>
<reference evidence="3" key="1">
    <citation type="journal article" date="2017" name="Nat. Ecol. Evol.">
        <title>Genome expansion and lineage-specific genetic innovations in the forest pathogenic fungi Armillaria.</title>
        <authorList>
            <person name="Sipos G."/>
            <person name="Prasanna A.N."/>
            <person name="Walter M.C."/>
            <person name="O'Connor E."/>
            <person name="Balint B."/>
            <person name="Krizsan K."/>
            <person name="Kiss B."/>
            <person name="Hess J."/>
            <person name="Varga T."/>
            <person name="Slot J."/>
            <person name="Riley R."/>
            <person name="Boka B."/>
            <person name="Rigling D."/>
            <person name="Barry K."/>
            <person name="Lee J."/>
            <person name="Mihaltcheva S."/>
            <person name="LaButti K."/>
            <person name="Lipzen A."/>
            <person name="Waldron R."/>
            <person name="Moloney N.M."/>
            <person name="Sperisen C."/>
            <person name="Kredics L."/>
            <person name="Vagvoelgyi C."/>
            <person name="Patrignani A."/>
            <person name="Fitzpatrick D."/>
            <person name="Nagy I."/>
            <person name="Doyle S."/>
            <person name="Anderson J.B."/>
            <person name="Grigoriev I.V."/>
            <person name="Gueldener U."/>
            <person name="Muensterkoetter M."/>
            <person name="Nagy L.G."/>
        </authorList>
    </citation>
    <scope>NUCLEOTIDE SEQUENCE [LARGE SCALE GENOMIC DNA]</scope>
    <source>
        <strain evidence="3">C18/9</strain>
    </source>
</reference>
<sequence length="72" mass="7999">MFIVADQMACALEATFILVIYHHDLVADGQRDRDVAGNWIVQESARLLPEPPSQVPAFNGENTDNTLNPCCR</sequence>
<protein>
    <submittedName>
        <fullName evidence="2">Uncharacterized protein</fullName>
    </submittedName>
</protein>
<dbReference type="AlphaFoldDB" id="A0A284QVY6"/>
<organism evidence="2 3">
    <name type="scientific">Armillaria ostoyae</name>
    <name type="common">Armillaria root rot fungus</name>
    <dbReference type="NCBI Taxonomy" id="47428"/>
    <lineage>
        <taxon>Eukaryota</taxon>
        <taxon>Fungi</taxon>
        <taxon>Dikarya</taxon>
        <taxon>Basidiomycota</taxon>
        <taxon>Agaricomycotina</taxon>
        <taxon>Agaricomycetes</taxon>
        <taxon>Agaricomycetidae</taxon>
        <taxon>Agaricales</taxon>
        <taxon>Marasmiineae</taxon>
        <taxon>Physalacriaceae</taxon>
        <taxon>Armillaria</taxon>
    </lineage>
</organism>
<keyword evidence="3" id="KW-1185">Reference proteome</keyword>
<name>A0A284QVY6_ARMOS</name>